<comment type="caution">
    <text evidence="2">The sequence shown here is derived from an EMBL/GenBank/DDBJ whole genome shotgun (WGS) entry which is preliminary data.</text>
</comment>
<dbReference type="VEuPathDB" id="FungiDB:RhiirFUN_021303"/>
<dbReference type="InterPro" id="IPR018631">
    <property type="entry name" value="AAA-ATPase-like_dom"/>
</dbReference>
<dbReference type="VEuPathDB" id="FungiDB:RhiirA1_523031"/>
<dbReference type="AlphaFoldDB" id="A0A2N1MZ33"/>
<reference evidence="2 3" key="2">
    <citation type="submission" date="2017-10" db="EMBL/GenBank/DDBJ databases">
        <title>Extensive intraspecific genome diversity in a model arbuscular mycorrhizal fungus.</title>
        <authorList>
            <person name="Chen E.C.H."/>
            <person name="Morin E."/>
            <person name="Baudet D."/>
            <person name="Noel J."/>
            <person name="Ndikumana S."/>
            <person name="Charron P."/>
            <person name="St-Onge C."/>
            <person name="Giorgi J."/>
            <person name="Grigoriev I.V."/>
            <person name="Roux C."/>
            <person name="Martin F.M."/>
            <person name="Corradi N."/>
        </authorList>
    </citation>
    <scope>NUCLEOTIDE SEQUENCE [LARGE SCALE GENOMIC DNA]</scope>
    <source>
        <strain evidence="2 3">C2</strain>
    </source>
</reference>
<accession>A0A2N1MZ33</accession>
<dbReference type="Proteomes" id="UP000233469">
    <property type="component" value="Unassembled WGS sequence"/>
</dbReference>
<organism evidence="2 3">
    <name type="scientific">Rhizophagus irregularis</name>
    <dbReference type="NCBI Taxonomy" id="588596"/>
    <lineage>
        <taxon>Eukaryota</taxon>
        <taxon>Fungi</taxon>
        <taxon>Fungi incertae sedis</taxon>
        <taxon>Mucoromycota</taxon>
        <taxon>Glomeromycotina</taxon>
        <taxon>Glomeromycetes</taxon>
        <taxon>Glomerales</taxon>
        <taxon>Glomeraceae</taxon>
        <taxon>Rhizophagus</taxon>
    </lineage>
</organism>
<feature type="domain" description="AAA-ATPase-like" evidence="1">
    <location>
        <begin position="146"/>
        <end position="364"/>
    </location>
</feature>
<dbReference type="VEuPathDB" id="FungiDB:FUN_007142"/>
<dbReference type="PANTHER" id="PTHR34825">
    <property type="entry name" value="CONSERVED PROTEIN, WITH A WEAK D-GALACTARATE DEHYDRATASE/ALTRONATE HYDROLASE DOMAIN"/>
    <property type="match status" value="1"/>
</dbReference>
<sequence length="558" mass="64713">MTRKVVSCYILDRNHKITIDLCDTNTIYDKSGNHEVPFDLLTFDHLRKLIWSDIKSNEEDINGAKQLKLWLGEKSKELEKNFRDGVYEELDPTDKLSTNIFQFGSIIIVQPLSSPEHIQKKRKLWHKDPKETSIIHGSNNEVRQIPVSQSEFKLVRENHLLYVDKTFWLSKLDLNTGQYFVSRPRKFGKSMFLSMIESFFLVQHDLFKDLYIYQNPPEIYVKDKIKEWNKELDPIPVIRLDFSELTSNKGPDVLEVGLIQMLRFIGESYGVNLKYNDSVKDVTKELITTLAGHEENVYKKVVILIDEYDSPILSVFNATKESLKIADENREVLKGFFEIIKSSQQKIKFCLVTGVTMFSNMQLFSGANQLVDLTLSDKLSGAYGFANKEIETTFESKFLGEYSNVSETMNKLKEKYNGYSWDGNIRVYNPFSICSFFYGNKLENFWVKKGRTSFLAKLVRLEHIKDIAKHEIRINRDCMTPVSIENIQNSSELPVSLFFQTGYLTIKKVEIVNKETEYLILAIPNSEVRNSLMGELWANTFCIPVENAFRRIITRGTP</sequence>
<dbReference type="PANTHER" id="PTHR34825:SF1">
    <property type="entry name" value="AAA-ATPASE-LIKE DOMAIN-CONTAINING PROTEIN"/>
    <property type="match status" value="1"/>
</dbReference>
<dbReference type="Pfam" id="PF09820">
    <property type="entry name" value="AAA-ATPase_like"/>
    <property type="match status" value="1"/>
</dbReference>
<name>A0A2N1MZ33_9GLOM</name>
<dbReference type="EMBL" id="LLXL01001034">
    <property type="protein sequence ID" value="PKK66884.1"/>
    <property type="molecule type" value="Genomic_DNA"/>
</dbReference>
<reference evidence="2 3" key="1">
    <citation type="submission" date="2016-04" db="EMBL/GenBank/DDBJ databases">
        <title>Genome analyses suggest a sexual origin of heterokaryosis in a supposedly ancient asexual fungus.</title>
        <authorList>
            <person name="Ropars J."/>
            <person name="Sedzielewska K."/>
            <person name="Noel J."/>
            <person name="Charron P."/>
            <person name="Farinelli L."/>
            <person name="Marton T."/>
            <person name="Kruger M."/>
            <person name="Pelin A."/>
            <person name="Brachmann A."/>
            <person name="Corradi N."/>
        </authorList>
    </citation>
    <scope>NUCLEOTIDE SEQUENCE [LARGE SCALE GENOMIC DNA]</scope>
    <source>
        <strain evidence="2 3">C2</strain>
    </source>
</reference>
<evidence type="ECO:0000259" key="1">
    <source>
        <dbReference type="Pfam" id="PF09820"/>
    </source>
</evidence>
<protein>
    <submittedName>
        <fullName evidence="2">DUF1703-domain-containing protein</fullName>
    </submittedName>
</protein>
<evidence type="ECO:0000313" key="2">
    <source>
        <dbReference type="EMBL" id="PKK66884.1"/>
    </source>
</evidence>
<proteinExistence type="predicted"/>
<gene>
    <name evidence="2" type="ORF">RhiirC2_752735</name>
</gene>
<evidence type="ECO:0000313" key="3">
    <source>
        <dbReference type="Proteomes" id="UP000233469"/>
    </source>
</evidence>